<dbReference type="SUPFAM" id="SSF51735">
    <property type="entry name" value="NAD(P)-binding Rossmann-fold domains"/>
    <property type="match status" value="1"/>
</dbReference>
<keyword evidence="3" id="KW-1185">Reference proteome</keyword>
<protein>
    <submittedName>
        <fullName evidence="2">Putative dehydrogenase</fullName>
    </submittedName>
</protein>
<organism evidence="2 3">
    <name type="scientific">Natranaerovirga pectinivora</name>
    <dbReference type="NCBI Taxonomy" id="682400"/>
    <lineage>
        <taxon>Bacteria</taxon>
        <taxon>Bacillati</taxon>
        <taxon>Bacillota</taxon>
        <taxon>Clostridia</taxon>
        <taxon>Lachnospirales</taxon>
        <taxon>Natranaerovirgaceae</taxon>
        <taxon>Natranaerovirga</taxon>
    </lineage>
</organism>
<feature type="domain" description="Gfo/Idh/MocA-like oxidoreductase N-terminal" evidence="1">
    <location>
        <begin position="8"/>
        <end position="113"/>
    </location>
</feature>
<proteinExistence type="predicted"/>
<gene>
    <name evidence="2" type="ORF">EDC18_101372</name>
</gene>
<evidence type="ECO:0000259" key="1">
    <source>
        <dbReference type="Pfam" id="PF01408"/>
    </source>
</evidence>
<dbReference type="InterPro" id="IPR036291">
    <property type="entry name" value="NAD(P)-bd_dom_sf"/>
</dbReference>
<dbReference type="InterPro" id="IPR051450">
    <property type="entry name" value="Gfo/Idh/MocA_Oxidoreductases"/>
</dbReference>
<reference evidence="2 3" key="1">
    <citation type="submission" date="2019-03" db="EMBL/GenBank/DDBJ databases">
        <title>Genomic Encyclopedia of Type Strains, Phase IV (KMG-IV): sequencing the most valuable type-strain genomes for metagenomic binning, comparative biology and taxonomic classification.</title>
        <authorList>
            <person name="Goeker M."/>
        </authorList>
    </citation>
    <scope>NUCLEOTIDE SEQUENCE [LARGE SCALE GENOMIC DNA]</scope>
    <source>
        <strain evidence="2 3">DSM 24629</strain>
    </source>
</reference>
<dbReference type="InterPro" id="IPR000683">
    <property type="entry name" value="Gfo/Idh/MocA-like_OxRdtase_N"/>
</dbReference>
<dbReference type="RefSeq" id="WP_132249671.1">
    <property type="nucleotide sequence ID" value="NZ_SMAL01000001.1"/>
</dbReference>
<dbReference type="PANTHER" id="PTHR43377:SF1">
    <property type="entry name" value="BILIVERDIN REDUCTASE A"/>
    <property type="match status" value="1"/>
</dbReference>
<dbReference type="Gene3D" id="3.40.50.720">
    <property type="entry name" value="NAD(P)-binding Rossmann-like Domain"/>
    <property type="match status" value="1"/>
</dbReference>
<dbReference type="OrthoDB" id="9772350at2"/>
<sequence length="360" mass="41029">MNSKKIIFGIIGSGWRAECFLNVAKACPDRFEVCGVVTRSEENKIKIGNKWNVNVYHTIEELLEEHKPEFVITAVAKKAGTEVILDLTSKNIPVLAETPPGNTIEDLIRLHNNINVNSKIQIAEQYHLQPIHASRISLIDAKTIGPVQYCEVSISQGYHSISLMRKYLGIQFENATIRAYRFKNPVIEGPGRSGPPNKDNLVENEHTIAILDFDGKVGCHNFENNQHRSWVRSQNVVIRGTKGEIKNTRVSYLKDYLTPIEFELKRKSAGEFENLEGYYFKGIIGEGEWLYKNEFMPSRMSDEEIALGTTIIKMSEYVKTGQSFYSLAEACQDQYLSLMIEEAIEKDITVKTKYQKWARL</sequence>
<accession>A0A4R3MUU4</accession>
<dbReference type="PANTHER" id="PTHR43377">
    <property type="entry name" value="BILIVERDIN REDUCTASE A"/>
    <property type="match status" value="1"/>
</dbReference>
<comment type="caution">
    <text evidence="2">The sequence shown here is derived from an EMBL/GenBank/DDBJ whole genome shotgun (WGS) entry which is preliminary data.</text>
</comment>
<dbReference type="GO" id="GO:0000166">
    <property type="term" value="F:nucleotide binding"/>
    <property type="evidence" value="ECO:0007669"/>
    <property type="project" value="InterPro"/>
</dbReference>
<dbReference type="AlphaFoldDB" id="A0A4R3MUU4"/>
<dbReference type="Proteomes" id="UP000294902">
    <property type="component" value="Unassembled WGS sequence"/>
</dbReference>
<evidence type="ECO:0000313" key="2">
    <source>
        <dbReference type="EMBL" id="TCT17076.1"/>
    </source>
</evidence>
<dbReference type="Pfam" id="PF01408">
    <property type="entry name" value="GFO_IDH_MocA"/>
    <property type="match status" value="1"/>
</dbReference>
<name>A0A4R3MUU4_9FIRM</name>
<evidence type="ECO:0000313" key="3">
    <source>
        <dbReference type="Proteomes" id="UP000294902"/>
    </source>
</evidence>
<dbReference type="EMBL" id="SMAL01000001">
    <property type="protein sequence ID" value="TCT17076.1"/>
    <property type="molecule type" value="Genomic_DNA"/>
</dbReference>